<feature type="domain" description="Branched-chain alpha-ketoacid dehydrogenase kinase/Pyruvate dehydrogenase kinase N-terminal" evidence="2">
    <location>
        <begin position="68"/>
        <end position="146"/>
    </location>
</feature>
<dbReference type="AlphaFoldDB" id="A0A7J6KP95"/>
<dbReference type="Pfam" id="PF10436">
    <property type="entry name" value="BCDHK_Adom3"/>
    <property type="match status" value="1"/>
</dbReference>
<reference evidence="3 4" key="1">
    <citation type="submission" date="2020-04" db="EMBL/GenBank/DDBJ databases">
        <title>Perkinsus olseni comparative genomics.</title>
        <authorList>
            <person name="Bogema D.R."/>
        </authorList>
    </citation>
    <scope>NUCLEOTIDE SEQUENCE [LARGE SCALE GENOMIC DNA]</scope>
    <source>
        <strain evidence="3">ATCC PRA-179</strain>
    </source>
</reference>
<feature type="non-terminal residue" evidence="3">
    <location>
        <position position="1"/>
    </location>
</feature>
<keyword evidence="1" id="KW-0472">Membrane</keyword>
<protein>
    <recommendedName>
        <fullName evidence="2">Branched-chain alpha-ketoacid dehydrogenase kinase/Pyruvate dehydrogenase kinase N-terminal domain-containing protein</fullName>
    </recommendedName>
</protein>
<sequence>MSMFFYHHSRCNRRSIRCMSTMITGSTGMSYRNTYRIEKMVQEGNRFTPVTIASLVITTTMMMLRCIYLYLDTFNRVMSLPANITTPDECDTLRDVLHQQAMDARDVIRWVQIGHRELKHYKGLEEMNRFLDDKLFTMRIGTRLLI</sequence>
<dbReference type="EMBL" id="JABAHT010001550">
    <property type="protein sequence ID" value="KAF4648870.1"/>
    <property type="molecule type" value="Genomic_DNA"/>
</dbReference>
<keyword evidence="1" id="KW-0812">Transmembrane</keyword>
<keyword evidence="1" id="KW-1133">Transmembrane helix</keyword>
<organism evidence="3 4">
    <name type="scientific">Perkinsus olseni</name>
    <name type="common">Perkinsus atlanticus</name>
    <dbReference type="NCBI Taxonomy" id="32597"/>
    <lineage>
        <taxon>Eukaryota</taxon>
        <taxon>Sar</taxon>
        <taxon>Alveolata</taxon>
        <taxon>Perkinsozoa</taxon>
        <taxon>Perkinsea</taxon>
        <taxon>Perkinsida</taxon>
        <taxon>Perkinsidae</taxon>
        <taxon>Perkinsus</taxon>
    </lineage>
</organism>
<proteinExistence type="predicted"/>
<accession>A0A7J6KP95</accession>
<feature type="transmembrane region" description="Helical" evidence="1">
    <location>
        <begin position="50"/>
        <end position="71"/>
    </location>
</feature>
<evidence type="ECO:0000256" key="1">
    <source>
        <dbReference type="SAM" id="Phobius"/>
    </source>
</evidence>
<comment type="caution">
    <text evidence="3">The sequence shown here is derived from an EMBL/GenBank/DDBJ whole genome shotgun (WGS) entry which is preliminary data.</text>
</comment>
<gene>
    <name evidence="3" type="ORF">FOZ61_002078</name>
</gene>
<evidence type="ECO:0000313" key="3">
    <source>
        <dbReference type="EMBL" id="KAF4648870.1"/>
    </source>
</evidence>
<evidence type="ECO:0000313" key="4">
    <source>
        <dbReference type="Proteomes" id="UP000570595"/>
    </source>
</evidence>
<name>A0A7J6KP95_PEROL</name>
<dbReference type="SUPFAM" id="SSF69012">
    <property type="entry name" value="alpha-ketoacid dehydrogenase kinase, N-terminal domain"/>
    <property type="match status" value="1"/>
</dbReference>
<evidence type="ECO:0000259" key="2">
    <source>
        <dbReference type="Pfam" id="PF10436"/>
    </source>
</evidence>
<dbReference type="Gene3D" id="1.20.140.20">
    <property type="entry name" value="Alpha-ketoacid/pyruvate dehydrogenase kinase, N-terminal domain"/>
    <property type="match status" value="1"/>
</dbReference>
<dbReference type="InterPro" id="IPR036784">
    <property type="entry name" value="AK/P_DHK_N_sf"/>
</dbReference>
<dbReference type="Proteomes" id="UP000570595">
    <property type="component" value="Unassembled WGS sequence"/>
</dbReference>
<dbReference type="InterPro" id="IPR018955">
    <property type="entry name" value="BCDHK/PDK_N"/>
</dbReference>